<dbReference type="Proteomes" id="UP000095453">
    <property type="component" value="Unassembled WGS sequence"/>
</dbReference>
<evidence type="ECO:0000313" key="3">
    <source>
        <dbReference type="Proteomes" id="UP000095453"/>
    </source>
</evidence>
<protein>
    <recommendedName>
        <fullName evidence="4">DUF4320 family protein</fullName>
    </recommendedName>
</protein>
<name>A0A173UNL1_9FIRM</name>
<dbReference type="Pfam" id="PF14208">
    <property type="entry name" value="DUF4320"/>
    <property type="match status" value="1"/>
</dbReference>
<dbReference type="RefSeq" id="WP_055169912.1">
    <property type="nucleotide sequence ID" value="NZ_CYXX01000016.1"/>
</dbReference>
<dbReference type="InterPro" id="IPR025469">
    <property type="entry name" value="DUF4320"/>
</dbReference>
<evidence type="ECO:0000313" key="2">
    <source>
        <dbReference type="EMBL" id="CUN16602.1"/>
    </source>
</evidence>
<organism evidence="2 3">
    <name type="scientific">Roseburia inulinivorans</name>
    <dbReference type="NCBI Taxonomy" id="360807"/>
    <lineage>
        <taxon>Bacteria</taxon>
        <taxon>Bacillati</taxon>
        <taxon>Bacillota</taxon>
        <taxon>Clostridia</taxon>
        <taxon>Lachnospirales</taxon>
        <taxon>Lachnospiraceae</taxon>
        <taxon>Roseburia</taxon>
    </lineage>
</organism>
<accession>A0A173UNL1</accession>
<sequence>MKRRIRDVCRNRRGEGYIDVAIGVLCLMLVVALAMTLFPVFMKKQQLDSFAERIVRQAEIVGSTDVPGRIAQLKQETGLDPQIEWNCDYYSGNKVQLNGDIQVTLTQRVDIGFFVFGSFPIELKARASGKSEVYYK</sequence>
<keyword evidence="1" id="KW-1133">Transmembrane helix</keyword>
<feature type="transmembrane region" description="Helical" evidence="1">
    <location>
        <begin position="20"/>
        <end position="42"/>
    </location>
</feature>
<dbReference type="EMBL" id="CYXX01000016">
    <property type="protein sequence ID" value="CUN16602.1"/>
    <property type="molecule type" value="Genomic_DNA"/>
</dbReference>
<keyword evidence="1" id="KW-0812">Transmembrane</keyword>
<dbReference type="AlphaFoldDB" id="A0A173UNL1"/>
<gene>
    <name evidence="2" type="ORF">ERS852444_02184</name>
</gene>
<evidence type="ECO:0008006" key="4">
    <source>
        <dbReference type="Google" id="ProtNLM"/>
    </source>
</evidence>
<proteinExistence type="predicted"/>
<keyword evidence="1" id="KW-0472">Membrane</keyword>
<evidence type="ECO:0000256" key="1">
    <source>
        <dbReference type="SAM" id="Phobius"/>
    </source>
</evidence>
<reference evidence="2 3" key="1">
    <citation type="submission" date="2015-09" db="EMBL/GenBank/DDBJ databases">
        <authorList>
            <consortium name="Pathogen Informatics"/>
        </authorList>
    </citation>
    <scope>NUCLEOTIDE SEQUENCE [LARGE SCALE GENOMIC DNA]</scope>
    <source>
        <strain evidence="2 3">2789STDY5608887</strain>
    </source>
</reference>